<sequence length="58" mass="7151">MHTVRRFLWVCTIGFMIAWHNVYFQDDRLREEDRIEQTQLEEDEEKEAGDFDWESDLA</sequence>
<feature type="compositionally biased region" description="Acidic residues" evidence="1">
    <location>
        <begin position="39"/>
        <end position="58"/>
    </location>
</feature>
<dbReference type="RefSeq" id="WP_159584259.1">
    <property type="nucleotide sequence ID" value="NZ_JBIPKE010000014.1"/>
</dbReference>
<name>A0ABW7N6J3_9BACT</name>
<keyword evidence="4" id="KW-1185">Reference proteome</keyword>
<keyword evidence="2" id="KW-0812">Transmembrane</keyword>
<organism evidence="3 4">
    <name type="scientific">Marinoscillum luteum</name>
    <dbReference type="NCBI Taxonomy" id="861051"/>
    <lineage>
        <taxon>Bacteria</taxon>
        <taxon>Pseudomonadati</taxon>
        <taxon>Bacteroidota</taxon>
        <taxon>Cytophagia</taxon>
        <taxon>Cytophagales</taxon>
        <taxon>Reichenbachiellaceae</taxon>
        <taxon>Marinoscillum</taxon>
    </lineage>
</organism>
<feature type="transmembrane region" description="Helical" evidence="2">
    <location>
        <begin position="6"/>
        <end position="24"/>
    </location>
</feature>
<accession>A0ABW7N6J3</accession>
<evidence type="ECO:0000313" key="4">
    <source>
        <dbReference type="Proteomes" id="UP001610063"/>
    </source>
</evidence>
<evidence type="ECO:0000256" key="2">
    <source>
        <dbReference type="SAM" id="Phobius"/>
    </source>
</evidence>
<feature type="region of interest" description="Disordered" evidence="1">
    <location>
        <begin position="35"/>
        <end position="58"/>
    </location>
</feature>
<dbReference type="EMBL" id="JBIPKE010000014">
    <property type="protein sequence ID" value="MFH6983040.1"/>
    <property type="molecule type" value="Genomic_DNA"/>
</dbReference>
<dbReference type="Proteomes" id="UP001610063">
    <property type="component" value="Unassembled WGS sequence"/>
</dbReference>
<keyword evidence="2" id="KW-0472">Membrane</keyword>
<protein>
    <submittedName>
        <fullName evidence="3">Uncharacterized protein</fullName>
    </submittedName>
</protein>
<keyword evidence="2" id="KW-1133">Transmembrane helix</keyword>
<gene>
    <name evidence="3" type="ORF">ACHKAR_06300</name>
</gene>
<reference evidence="3 4" key="1">
    <citation type="journal article" date="2013" name="Int. J. Syst. Evol. Microbiol.">
        <title>Marinoscillum luteum sp. nov., isolated from marine sediment.</title>
        <authorList>
            <person name="Cha I.T."/>
            <person name="Park S.J."/>
            <person name="Kim S.J."/>
            <person name="Kim J.G."/>
            <person name="Jung M.Y."/>
            <person name="Shin K.S."/>
            <person name="Kwon K.K."/>
            <person name="Yang S.H."/>
            <person name="Seo Y.S."/>
            <person name="Rhee S.K."/>
        </authorList>
    </citation>
    <scope>NUCLEOTIDE SEQUENCE [LARGE SCALE GENOMIC DNA]</scope>
    <source>
        <strain evidence="3 4">KCTC 23939</strain>
    </source>
</reference>
<evidence type="ECO:0000256" key="1">
    <source>
        <dbReference type="SAM" id="MobiDB-lite"/>
    </source>
</evidence>
<evidence type="ECO:0000313" key="3">
    <source>
        <dbReference type="EMBL" id="MFH6983040.1"/>
    </source>
</evidence>
<comment type="caution">
    <text evidence="3">The sequence shown here is derived from an EMBL/GenBank/DDBJ whole genome shotgun (WGS) entry which is preliminary data.</text>
</comment>
<proteinExistence type="predicted"/>